<comment type="caution">
    <text evidence="2">The sequence shown here is derived from an EMBL/GenBank/DDBJ whole genome shotgun (WGS) entry which is preliminary data.</text>
</comment>
<sequence>MCVGFIDLNKVCLKDSFPLLCIDLIVDSKARHLLLSFVDVHLGYNQIRMNLEDDEKMAFMTDQGLYCYKAMSFGLKNADATYQRLVNRMLKEQIGRNMEVYVDDL</sequence>
<dbReference type="Pfam" id="PF00078">
    <property type="entry name" value="RVT_1"/>
    <property type="match status" value="1"/>
</dbReference>
<dbReference type="PANTHER" id="PTHR24559">
    <property type="entry name" value="TRANSPOSON TY3-I GAG-POL POLYPROTEIN"/>
    <property type="match status" value="1"/>
</dbReference>
<dbReference type="CDD" id="cd01647">
    <property type="entry name" value="RT_LTR"/>
    <property type="match status" value="1"/>
</dbReference>
<name>A0A833XMR8_JUGRE</name>
<dbReference type="Proteomes" id="UP000619265">
    <property type="component" value="Unassembled WGS sequence"/>
</dbReference>
<reference evidence="2" key="2">
    <citation type="submission" date="2020-03" db="EMBL/GenBank/DDBJ databases">
        <title>Walnut 2.0.</title>
        <authorList>
            <person name="Marrano A."/>
            <person name="Britton M."/>
            <person name="Zimin A.V."/>
            <person name="Zaini P.A."/>
            <person name="Workman R."/>
            <person name="Puiu D."/>
            <person name="Bianco L."/>
            <person name="Allen B.J."/>
            <person name="Troggio M."/>
            <person name="Leslie C.A."/>
            <person name="Timp W."/>
            <person name="Dendekar A."/>
            <person name="Salzberg S.L."/>
            <person name="Neale D.B."/>
        </authorList>
    </citation>
    <scope>NUCLEOTIDE SEQUENCE</scope>
    <source>
        <tissue evidence="2">Leaves</tissue>
    </source>
</reference>
<dbReference type="Gene3D" id="3.30.70.270">
    <property type="match status" value="1"/>
</dbReference>
<gene>
    <name evidence="2" type="ORF">F2P56_012768</name>
</gene>
<organism evidence="2 3">
    <name type="scientific">Juglans regia</name>
    <name type="common">English walnut</name>
    <dbReference type="NCBI Taxonomy" id="51240"/>
    <lineage>
        <taxon>Eukaryota</taxon>
        <taxon>Viridiplantae</taxon>
        <taxon>Streptophyta</taxon>
        <taxon>Embryophyta</taxon>
        <taxon>Tracheophyta</taxon>
        <taxon>Spermatophyta</taxon>
        <taxon>Magnoliopsida</taxon>
        <taxon>eudicotyledons</taxon>
        <taxon>Gunneridae</taxon>
        <taxon>Pentapetalae</taxon>
        <taxon>rosids</taxon>
        <taxon>fabids</taxon>
        <taxon>Fagales</taxon>
        <taxon>Juglandaceae</taxon>
        <taxon>Juglans</taxon>
    </lineage>
</organism>
<accession>A0A833XMR8</accession>
<dbReference type="EMBL" id="LIHL02000006">
    <property type="protein sequence ID" value="KAF5468627.1"/>
    <property type="molecule type" value="Genomic_DNA"/>
</dbReference>
<dbReference type="PANTHER" id="PTHR24559:SF444">
    <property type="entry name" value="REVERSE TRANSCRIPTASE DOMAIN-CONTAINING PROTEIN"/>
    <property type="match status" value="1"/>
</dbReference>
<dbReference type="Gene3D" id="3.10.10.10">
    <property type="entry name" value="HIV Type 1 Reverse Transcriptase, subunit A, domain 1"/>
    <property type="match status" value="1"/>
</dbReference>
<feature type="domain" description="Reverse transcriptase" evidence="1">
    <location>
        <begin position="7"/>
        <end position="105"/>
    </location>
</feature>
<dbReference type="InterPro" id="IPR000477">
    <property type="entry name" value="RT_dom"/>
</dbReference>
<evidence type="ECO:0000313" key="2">
    <source>
        <dbReference type="EMBL" id="KAF5468627.1"/>
    </source>
</evidence>
<protein>
    <recommendedName>
        <fullName evidence="1">Reverse transcriptase domain-containing protein</fullName>
    </recommendedName>
</protein>
<dbReference type="AlphaFoldDB" id="A0A833XMR8"/>
<evidence type="ECO:0000313" key="3">
    <source>
        <dbReference type="Proteomes" id="UP000619265"/>
    </source>
</evidence>
<reference evidence="2" key="1">
    <citation type="submission" date="2015-10" db="EMBL/GenBank/DDBJ databases">
        <authorList>
            <person name="Martinez-Garcia P.J."/>
            <person name="Crepeau M.W."/>
            <person name="Puiu D."/>
            <person name="Gonzalez-Ibeas D."/>
            <person name="Whalen J."/>
            <person name="Stevens K."/>
            <person name="Paul R."/>
            <person name="Butterfield T."/>
            <person name="Britton M."/>
            <person name="Reagan R."/>
            <person name="Chakraborty S."/>
            <person name="Walawage S.L."/>
            <person name="Vasquez-Gross H.A."/>
            <person name="Cardeno C."/>
            <person name="Famula R."/>
            <person name="Pratt K."/>
            <person name="Kuruganti S."/>
            <person name="Aradhya M.K."/>
            <person name="Leslie C.A."/>
            <person name="Dandekar A.M."/>
            <person name="Salzberg S.L."/>
            <person name="Wegrzyn J.L."/>
            <person name="Langley C.H."/>
            <person name="Neale D.B."/>
        </authorList>
    </citation>
    <scope>NUCLEOTIDE SEQUENCE</scope>
    <source>
        <tissue evidence="2">Leaves</tissue>
    </source>
</reference>
<dbReference type="InterPro" id="IPR043502">
    <property type="entry name" value="DNA/RNA_pol_sf"/>
</dbReference>
<evidence type="ECO:0000259" key="1">
    <source>
        <dbReference type="Pfam" id="PF00078"/>
    </source>
</evidence>
<proteinExistence type="predicted"/>
<dbReference type="InterPro" id="IPR043128">
    <property type="entry name" value="Rev_trsase/Diguanyl_cyclase"/>
</dbReference>
<dbReference type="SUPFAM" id="SSF56672">
    <property type="entry name" value="DNA/RNA polymerases"/>
    <property type="match status" value="1"/>
</dbReference>
<dbReference type="InterPro" id="IPR053134">
    <property type="entry name" value="RNA-dir_DNA_polymerase"/>
</dbReference>
<dbReference type="Gramene" id="Jr06_10400_p1">
    <property type="protein sequence ID" value="cds.Jr06_10400_p1"/>
    <property type="gene ID" value="Jr06_10400"/>
</dbReference>